<evidence type="ECO:0000313" key="1">
    <source>
        <dbReference type="EMBL" id="XBH01410.1"/>
    </source>
</evidence>
<reference evidence="1" key="1">
    <citation type="submission" date="2024-05" db="EMBL/GenBank/DDBJ databases">
        <title>Planctomycetes of the genus Singulisphaera possess chitinolytic capabilities.</title>
        <authorList>
            <person name="Ivanova A."/>
        </authorList>
    </citation>
    <scope>NUCLEOTIDE SEQUENCE</scope>
    <source>
        <strain evidence="1">Ch08T</strain>
    </source>
</reference>
<dbReference type="AlphaFoldDB" id="A0AAU7C8F9"/>
<gene>
    <name evidence="1" type="ORF">V5E97_24005</name>
</gene>
<organism evidence="1">
    <name type="scientific">Singulisphaera sp. Ch08</name>
    <dbReference type="NCBI Taxonomy" id="3120278"/>
    <lineage>
        <taxon>Bacteria</taxon>
        <taxon>Pseudomonadati</taxon>
        <taxon>Planctomycetota</taxon>
        <taxon>Planctomycetia</taxon>
        <taxon>Isosphaerales</taxon>
        <taxon>Isosphaeraceae</taxon>
        <taxon>Singulisphaera</taxon>
    </lineage>
</organism>
<proteinExistence type="predicted"/>
<protein>
    <recommendedName>
        <fullName evidence="2">CopG family transcriptional regulator</fullName>
    </recommendedName>
</protein>
<name>A0AAU7C8F9_9BACT</name>
<dbReference type="RefSeq" id="WP_406694113.1">
    <property type="nucleotide sequence ID" value="NZ_CP155447.1"/>
</dbReference>
<evidence type="ECO:0008006" key="2">
    <source>
        <dbReference type="Google" id="ProtNLM"/>
    </source>
</evidence>
<sequence>MTIQLPKELESSIEAAVHSGRFASFDEAMAEAARLLLRALANRPQHPSADFDDDPVIGSMREAADEMDEIVADAYRKRGEEKWRDLPVE</sequence>
<dbReference type="EMBL" id="CP155447">
    <property type="protein sequence ID" value="XBH01410.1"/>
    <property type="molecule type" value="Genomic_DNA"/>
</dbReference>
<accession>A0AAU7C8F9</accession>